<evidence type="ECO:0000313" key="1">
    <source>
        <dbReference type="EMBL" id="KXB07425.1"/>
    </source>
</evidence>
<name>A0A133VLT5_9EURY</name>
<dbReference type="AlphaFoldDB" id="A0A133VLT5"/>
<dbReference type="PIRSF" id="PIRSF009433">
    <property type="entry name" value="DUF1464"/>
    <property type="match status" value="1"/>
</dbReference>
<proteinExistence type="predicted"/>
<reference evidence="1 2" key="1">
    <citation type="journal article" date="2016" name="Sci. Rep.">
        <title>Metabolic traits of an uncultured archaeal lineage -MSBL1- from brine pools of the Red Sea.</title>
        <authorList>
            <person name="Mwirichia R."/>
            <person name="Alam I."/>
            <person name="Rashid M."/>
            <person name="Vinu M."/>
            <person name="Ba-Alawi W."/>
            <person name="Anthony Kamau A."/>
            <person name="Kamanda Ngugi D."/>
            <person name="Goker M."/>
            <person name="Klenk H.P."/>
            <person name="Bajic V."/>
            <person name="Stingl U."/>
        </authorList>
    </citation>
    <scope>NUCLEOTIDE SEQUENCE [LARGE SCALE GENOMIC DNA]</scope>
    <source>
        <strain evidence="1">SCGC-AAA382C18</strain>
    </source>
</reference>
<evidence type="ECO:0000313" key="2">
    <source>
        <dbReference type="Proteomes" id="UP000070404"/>
    </source>
</evidence>
<dbReference type="Pfam" id="PF07318">
    <property type="entry name" value="DUF1464"/>
    <property type="match status" value="1"/>
</dbReference>
<dbReference type="InterPro" id="IPR043129">
    <property type="entry name" value="ATPase_NBD"/>
</dbReference>
<comment type="caution">
    <text evidence="1">The sequence shown here is derived from an EMBL/GenBank/DDBJ whole genome shotgun (WGS) entry which is preliminary data.</text>
</comment>
<dbReference type="Gene3D" id="3.30.420.40">
    <property type="match status" value="1"/>
</dbReference>
<gene>
    <name evidence="1" type="ORF">AKJ52_00320</name>
</gene>
<evidence type="ECO:0008006" key="3">
    <source>
        <dbReference type="Google" id="ProtNLM"/>
    </source>
</evidence>
<organism evidence="1 2">
    <name type="scientific">candidate division MSBL1 archaeon SCGC-AAA382C18</name>
    <dbReference type="NCBI Taxonomy" id="1698281"/>
    <lineage>
        <taxon>Archaea</taxon>
        <taxon>Methanobacteriati</taxon>
        <taxon>Methanobacteriota</taxon>
        <taxon>candidate division MSBL1</taxon>
    </lineage>
</organism>
<dbReference type="InterPro" id="IPR009927">
    <property type="entry name" value="DUF1464"/>
</dbReference>
<sequence length="382" mass="42267">MVRALGIDPGTKSFDVCGLEDGEIIFEKVLDSSELAKNPELLIKAVEEAKPLDLIAGPSGYGVEVTYLSDLYLESLEDWYLTYILLLTKEDLNSALERDDPGIKVYSAMTQTALEMKRRDWPVCYIPGVINLPTVPERRKINNLDMGTVDKMCCGLLGIHDQARRRDIPYEETSFVLVEMGHGYNSILKVEDGKIVDGLGGTTNGIGFLTGGKMDLELVQLVGEWEKSDVFTGGAASIAKKKSPRAMIENRNEEEKCKIAWNAMLEGVERGVASMFTSGSDPKEILISGRLTRIDEVRKELGRRLESFAPIQKLGWLEGVDRVKEAAQGYAMAAEGLMGGEFSKLIDCARIEDAKGTALDYLYHPKGKSIKEKLENTVSFRP</sequence>
<accession>A0A133VLT5</accession>
<protein>
    <recommendedName>
        <fullName evidence="3">Butyrate kinase</fullName>
    </recommendedName>
</protein>
<keyword evidence="2" id="KW-1185">Reference proteome</keyword>
<dbReference type="SUPFAM" id="SSF53067">
    <property type="entry name" value="Actin-like ATPase domain"/>
    <property type="match status" value="1"/>
</dbReference>
<dbReference type="Proteomes" id="UP000070404">
    <property type="component" value="Unassembled WGS sequence"/>
</dbReference>
<dbReference type="EMBL" id="LHYF01000002">
    <property type="protein sequence ID" value="KXB07425.1"/>
    <property type="molecule type" value="Genomic_DNA"/>
</dbReference>